<dbReference type="GO" id="GO:0009617">
    <property type="term" value="P:response to bacterium"/>
    <property type="evidence" value="ECO:0007669"/>
    <property type="project" value="InterPro"/>
</dbReference>
<dbReference type="Pfam" id="PF02453">
    <property type="entry name" value="Reticulon"/>
    <property type="match status" value="1"/>
</dbReference>
<feature type="domain" description="Reticulon" evidence="8">
    <location>
        <begin position="21"/>
        <end position="206"/>
    </location>
</feature>
<dbReference type="GO" id="GO:0016491">
    <property type="term" value="F:oxidoreductase activity"/>
    <property type="evidence" value="ECO:0007669"/>
    <property type="project" value="UniProtKB-KW"/>
</dbReference>
<evidence type="ECO:0000256" key="6">
    <source>
        <dbReference type="RuleBase" id="RU363132"/>
    </source>
</evidence>
<feature type="transmembrane region" description="Helical" evidence="6">
    <location>
        <begin position="32"/>
        <end position="49"/>
    </location>
</feature>
<evidence type="ECO:0000256" key="3">
    <source>
        <dbReference type="ARBA" id="ARBA00022824"/>
    </source>
</evidence>
<gene>
    <name evidence="9" type="ORF">CDL12_23275</name>
</gene>
<name>A0A2G9GG64_9LAMI</name>
<proteinExistence type="predicted"/>
<evidence type="ECO:0000259" key="8">
    <source>
        <dbReference type="PROSITE" id="PS50845"/>
    </source>
</evidence>
<comment type="caution">
    <text evidence="9">The sequence shown here is derived from an EMBL/GenBank/DDBJ whole genome shotgun (WGS) entry which is preliminary data.</text>
</comment>
<reference evidence="10" key="1">
    <citation type="journal article" date="2018" name="Gigascience">
        <title>Genome assembly of the Pink Ipe (Handroanthus impetiginosus, Bignoniaceae), a highly valued, ecologically keystone Neotropical timber forest tree.</title>
        <authorList>
            <person name="Silva-Junior O.B."/>
            <person name="Grattapaglia D."/>
            <person name="Novaes E."/>
            <person name="Collevatti R.G."/>
        </authorList>
    </citation>
    <scope>NUCLEOTIDE SEQUENCE [LARGE SCALE GENOMIC DNA]</scope>
    <source>
        <strain evidence="10">cv. UFG-1</strain>
    </source>
</reference>
<feature type="transmembrane region" description="Helical" evidence="6">
    <location>
        <begin position="61"/>
        <end position="81"/>
    </location>
</feature>
<dbReference type="InterPro" id="IPR045064">
    <property type="entry name" value="Reticulon-like"/>
</dbReference>
<keyword evidence="2 6" id="KW-0812">Transmembrane</keyword>
<evidence type="ECO:0000313" key="9">
    <source>
        <dbReference type="EMBL" id="PIN04185.1"/>
    </source>
</evidence>
<evidence type="ECO:0000256" key="1">
    <source>
        <dbReference type="ARBA" id="ARBA00004477"/>
    </source>
</evidence>
<dbReference type="PROSITE" id="PS50845">
    <property type="entry name" value="RETICULON"/>
    <property type="match status" value="1"/>
</dbReference>
<accession>A0A2G9GG64</accession>
<feature type="region of interest" description="Disordered" evidence="7">
    <location>
        <begin position="202"/>
        <end position="223"/>
    </location>
</feature>
<evidence type="ECO:0000256" key="7">
    <source>
        <dbReference type="SAM" id="MobiDB-lite"/>
    </source>
</evidence>
<dbReference type="GO" id="GO:0005789">
    <property type="term" value="C:endoplasmic reticulum membrane"/>
    <property type="evidence" value="ECO:0007669"/>
    <property type="project" value="UniProtKB-SubCell"/>
</dbReference>
<dbReference type="AlphaFoldDB" id="A0A2G9GG64"/>
<feature type="compositionally biased region" description="Polar residues" evidence="7">
    <location>
        <begin position="211"/>
        <end position="223"/>
    </location>
</feature>
<evidence type="ECO:0000256" key="2">
    <source>
        <dbReference type="ARBA" id="ARBA00022692"/>
    </source>
</evidence>
<feature type="transmembrane region" description="Helical" evidence="6">
    <location>
        <begin position="146"/>
        <end position="165"/>
    </location>
</feature>
<keyword evidence="3 6" id="KW-0256">Endoplasmic reticulum</keyword>
<protein>
    <recommendedName>
        <fullName evidence="6">Reticulon-like protein</fullName>
    </recommendedName>
</protein>
<feature type="transmembrane region" description="Helical" evidence="6">
    <location>
        <begin position="172"/>
        <end position="191"/>
    </location>
</feature>
<evidence type="ECO:0000256" key="5">
    <source>
        <dbReference type="ARBA" id="ARBA00023136"/>
    </source>
</evidence>
<comment type="subcellular location">
    <subcellularLocation>
        <location evidence="1 6">Endoplasmic reticulum membrane</location>
        <topology evidence="1 6">Multi-pass membrane protein</topology>
    </subcellularLocation>
</comment>
<dbReference type="OrthoDB" id="10058185at2759"/>
<dbReference type="InterPro" id="IPR003388">
    <property type="entry name" value="Reticulon"/>
</dbReference>
<evidence type="ECO:0000256" key="4">
    <source>
        <dbReference type="ARBA" id="ARBA00022989"/>
    </source>
</evidence>
<keyword evidence="9" id="KW-0560">Oxidoreductase</keyword>
<sequence length="223" mass="25492">MRYKDSNEPSKVETLLGSGKVADIFLWRDEKNTFLCFLLLAFLYYWFFLSGRTFISSVAKLLLLTIMLLCGHHILPLTGYGSTIPRLSSSYFEISEVDMRNSFFTMKCMWNKLDSITKSLAQGEDWSTFFKVSASMYIFKLIVPHYLPIAIGLALILSFTLCYVYEQYEDKIDMIAGVVYTIVSKAMILFISKLPMHLSSASPDGRPSIDKGSNQHTLLHNRQ</sequence>
<evidence type="ECO:0000313" key="10">
    <source>
        <dbReference type="Proteomes" id="UP000231279"/>
    </source>
</evidence>
<keyword evidence="10" id="KW-1185">Reference proteome</keyword>
<dbReference type="Proteomes" id="UP000231279">
    <property type="component" value="Unassembled WGS sequence"/>
</dbReference>
<organism evidence="9 10">
    <name type="scientific">Handroanthus impetiginosus</name>
    <dbReference type="NCBI Taxonomy" id="429701"/>
    <lineage>
        <taxon>Eukaryota</taxon>
        <taxon>Viridiplantae</taxon>
        <taxon>Streptophyta</taxon>
        <taxon>Embryophyta</taxon>
        <taxon>Tracheophyta</taxon>
        <taxon>Spermatophyta</taxon>
        <taxon>Magnoliopsida</taxon>
        <taxon>eudicotyledons</taxon>
        <taxon>Gunneridae</taxon>
        <taxon>Pentapetalae</taxon>
        <taxon>asterids</taxon>
        <taxon>lamiids</taxon>
        <taxon>Lamiales</taxon>
        <taxon>Bignoniaceae</taxon>
        <taxon>Crescentiina</taxon>
        <taxon>Tabebuia alliance</taxon>
        <taxon>Handroanthus</taxon>
    </lineage>
</organism>
<keyword evidence="5 6" id="KW-0472">Membrane</keyword>
<dbReference type="EMBL" id="NKXS01005246">
    <property type="protein sequence ID" value="PIN04185.1"/>
    <property type="molecule type" value="Genomic_DNA"/>
</dbReference>
<dbReference type="STRING" id="429701.A0A2G9GG64"/>
<dbReference type="PANTHER" id="PTHR10994">
    <property type="entry name" value="RETICULON"/>
    <property type="match status" value="1"/>
</dbReference>
<dbReference type="PANTHER" id="PTHR10994:SF193">
    <property type="entry name" value="RETICULON-LIKE PROTEIN"/>
    <property type="match status" value="1"/>
</dbReference>
<keyword evidence="4 6" id="KW-1133">Transmembrane helix</keyword>